<organism evidence="1 2">
    <name type="scientific">Tieghemostelium lacteum</name>
    <name type="common">Slime mold</name>
    <name type="synonym">Dictyostelium lacteum</name>
    <dbReference type="NCBI Taxonomy" id="361077"/>
    <lineage>
        <taxon>Eukaryota</taxon>
        <taxon>Amoebozoa</taxon>
        <taxon>Evosea</taxon>
        <taxon>Eumycetozoa</taxon>
        <taxon>Dictyostelia</taxon>
        <taxon>Dictyosteliales</taxon>
        <taxon>Raperosteliaceae</taxon>
        <taxon>Tieghemostelium</taxon>
    </lineage>
</organism>
<evidence type="ECO:0000313" key="1">
    <source>
        <dbReference type="EMBL" id="KYR01207.1"/>
    </source>
</evidence>
<keyword evidence="2" id="KW-1185">Reference proteome</keyword>
<dbReference type="Proteomes" id="UP000076078">
    <property type="component" value="Unassembled WGS sequence"/>
</dbReference>
<gene>
    <name evidence="1" type="ORF">DLAC_02325</name>
</gene>
<dbReference type="EMBL" id="LODT01000011">
    <property type="protein sequence ID" value="KYR01207.1"/>
    <property type="molecule type" value="Genomic_DNA"/>
</dbReference>
<comment type="caution">
    <text evidence="1">The sequence shown here is derived from an EMBL/GenBank/DDBJ whole genome shotgun (WGS) entry which is preliminary data.</text>
</comment>
<name>A0A152A552_TIELA</name>
<sequence>MGWDIEQIKLQILIYQSEIKDSSTFSKFLDNGFKHFIDSNENLQSKIQFFKILVNLEDFLLLTNYLKWIEEFDFSYIHVPGDIKDPNKHKIYNRILLLLNSVDAMVLYNNGFYPKLLQSKDPEIINTLYQSIEFKENFKLKNELFPHDLLCQAIKSNPIHNCIDLLLMSVNSMYFSKLKYNCNFSNLSQKRVEESLQVNKKRNLNVELVRSTIQAVVSFFPIISPLDKSLYTSVNDRSKTLEKLNEITFILCQFTFQNLNSAEIQSLKYDYIQLLPLICAFALPLESPGMKYGYTNNDIYQDLNSKNKLERDYISNLIKHYGREFIEQEFTNLFPKLLSSAKRDYQIFLGLVYHMMDSECVKAHLNEIYQIMHEIEHHTISFPGGFVLSKLLNKYGITNTNHFRFFYEEKKQCYHLPKCVEFDLYVTLLALNTQYTIENMDSILEVFNNYPSNFLIYLNMLLVKPPFKKAFREITRFQEFHKKIQGIANKSQEHYIHLLEYIISVEPKSQYHNLIVNFSKTLNEGNKSPLSGKQYLIRDDHFYEVLLKFYTAIKPLHLKEANNLFNRTLKSFVKLYAYKGPYGRRKKLSLDIILPYIKDLKQLNNLFIQMDTYLSPTSRVKIFKYFLDLNLVDEDYIIGYLNSMIEDIDVFPITAMILDQMKSFINLEPQIQDLLSQLPQFIEASSITNIKVEVVASLYLSLNDMTLTYQQYIESFIEAMKDAKQLKSENLLIFDAIHKQLFDVTLQCNHCTNDHESLCVHSYFVGNVLTKYKLSDHNVEFTKLLLPYLSSVKILSPKLTTLILNQFKETKSTQKENILFLIRQKQITQLYFLFDPKQTGHRSFHSPIPQQHLNQSTPYVQNLIIQNIVSFICGDPSVTPIEILELSLTSKIFFQGVAKIFNCVKIPSIAKVKSTYSFLVSPWSLFSVGCYHMDYSSISRFNYQHAEDIFYQLGSLNLNTTSMIYQVNRELKNLTKLTIHLNFPNSINDTICNLLSFCHGIVSFRMYIKIRGDQLKQSDNIQLYLNALFQNNKESLRKLKLYYPLTNALDGVFQSIKEFEMNNPQNNFKSHNKLLIEYFNQHTQKVHDYLTALNYCTKLHLDFKQPTAPWFLPEYFPNLNSLEIENEFSSFPEKLLSNLNTIETLTIHSRVIELYRFYDICSQKENLKTLKVIYHPINHYMQNIDLVTIEELEKLLCYCSKNPTITNVYFMNTNIKFDSLVTLNLSGFQPVNNQYFIKINK</sequence>
<dbReference type="AlphaFoldDB" id="A0A152A552"/>
<protein>
    <submittedName>
        <fullName evidence="1">Uncharacterized protein</fullName>
    </submittedName>
</protein>
<proteinExistence type="predicted"/>
<evidence type="ECO:0000313" key="2">
    <source>
        <dbReference type="Proteomes" id="UP000076078"/>
    </source>
</evidence>
<accession>A0A152A552</accession>
<reference evidence="1 2" key="1">
    <citation type="submission" date="2015-12" db="EMBL/GenBank/DDBJ databases">
        <title>Dictyostelia acquired genes for synthesis and detection of signals that induce cell-type specialization by lateral gene transfer from prokaryotes.</title>
        <authorList>
            <person name="Gloeckner G."/>
            <person name="Schaap P."/>
        </authorList>
    </citation>
    <scope>NUCLEOTIDE SEQUENCE [LARGE SCALE GENOMIC DNA]</scope>
    <source>
        <strain evidence="1 2">TK</strain>
    </source>
</reference>
<dbReference type="InParanoid" id="A0A152A552"/>